<evidence type="ECO:0000313" key="1">
    <source>
        <dbReference type="EMBL" id="PMD13082.1"/>
    </source>
</evidence>
<dbReference type="AlphaFoldDB" id="A0A2J6PGA6"/>
<accession>A0A2J6PGA6</accession>
<evidence type="ECO:0000313" key="2">
    <source>
        <dbReference type="Proteomes" id="UP000235672"/>
    </source>
</evidence>
<reference evidence="1 2" key="1">
    <citation type="submission" date="2016-05" db="EMBL/GenBank/DDBJ databases">
        <title>A degradative enzymes factory behind the ericoid mycorrhizal symbiosis.</title>
        <authorList>
            <consortium name="DOE Joint Genome Institute"/>
            <person name="Martino E."/>
            <person name="Morin E."/>
            <person name="Grelet G."/>
            <person name="Kuo A."/>
            <person name="Kohler A."/>
            <person name="Daghino S."/>
            <person name="Barry K."/>
            <person name="Choi C."/>
            <person name="Cichocki N."/>
            <person name="Clum A."/>
            <person name="Copeland A."/>
            <person name="Hainaut M."/>
            <person name="Haridas S."/>
            <person name="Labutti K."/>
            <person name="Lindquist E."/>
            <person name="Lipzen A."/>
            <person name="Khouja H.-R."/>
            <person name="Murat C."/>
            <person name="Ohm R."/>
            <person name="Olson A."/>
            <person name="Spatafora J."/>
            <person name="Veneault-Fourrey C."/>
            <person name="Henrissat B."/>
            <person name="Grigoriev I."/>
            <person name="Martin F."/>
            <person name="Perotto S."/>
        </authorList>
    </citation>
    <scope>NUCLEOTIDE SEQUENCE [LARGE SCALE GENOMIC DNA]</scope>
    <source>
        <strain evidence="1 2">UAMH 7357</strain>
    </source>
</reference>
<protein>
    <recommendedName>
        <fullName evidence="3">F-box domain-containing protein</fullName>
    </recommendedName>
</protein>
<evidence type="ECO:0008006" key="3">
    <source>
        <dbReference type="Google" id="ProtNLM"/>
    </source>
</evidence>
<dbReference type="EMBL" id="KZ613536">
    <property type="protein sequence ID" value="PMD13082.1"/>
    <property type="molecule type" value="Genomic_DNA"/>
</dbReference>
<sequence>MRLNRLPSELKLIIFRHLHNDRRNNDDLTQVVQCCRNFYHLAIPILYSSFNSETKARSFALPQTSLKRPDLGRHCQRLIGLRGEFDHSPEFIDMFSRPIFHFDTKTEGLGAALGDRCDDNNMRRRWSQTFFLDRCYEGGKWFDVPGNWDSITALLILLLPNLVAFKQQFNTGKEVNYELDFIPYVFARTLRLQNSSRQSAHCLSHHRDIELSVDKSSDFKSLDEILPFLQLHTIRQVSLHNSSTDERSYDDGNIPLPHVTHLSFPSTSDIDSRSLGNFLKAFHGLTVFSYVHWSRFDNFHSHPLILSKIREGLLSSKDSLRELTLINEMEDGYFTSNYIPQGRYIPRGWLEHELEPRVHPIGSLLNFRNLRRLDIFVIALTGRVGIEKSGYDILRGTVRPRHVFTHEQNLRLVDSLPDALEELPLRTCFGDIYMAMEVLFERRRN</sequence>
<proteinExistence type="predicted"/>
<dbReference type="OrthoDB" id="3541472at2759"/>
<gene>
    <name evidence="1" type="ORF">NA56DRAFT_652002</name>
</gene>
<name>A0A2J6PGA6_9HELO</name>
<organism evidence="1 2">
    <name type="scientific">Hyaloscypha hepaticicola</name>
    <dbReference type="NCBI Taxonomy" id="2082293"/>
    <lineage>
        <taxon>Eukaryota</taxon>
        <taxon>Fungi</taxon>
        <taxon>Dikarya</taxon>
        <taxon>Ascomycota</taxon>
        <taxon>Pezizomycotina</taxon>
        <taxon>Leotiomycetes</taxon>
        <taxon>Helotiales</taxon>
        <taxon>Hyaloscyphaceae</taxon>
        <taxon>Hyaloscypha</taxon>
    </lineage>
</organism>
<keyword evidence="2" id="KW-1185">Reference proteome</keyword>
<dbReference type="Proteomes" id="UP000235672">
    <property type="component" value="Unassembled WGS sequence"/>
</dbReference>